<dbReference type="Gene3D" id="3.40.50.620">
    <property type="entry name" value="HUPs"/>
    <property type="match status" value="1"/>
</dbReference>
<evidence type="ECO:0000256" key="2">
    <source>
        <dbReference type="ARBA" id="ARBA00022695"/>
    </source>
</evidence>
<evidence type="ECO:0000313" key="4">
    <source>
        <dbReference type="EMBL" id="PJE51594.1"/>
    </source>
</evidence>
<comment type="caution">
    <text evidence="4">The sequence shown here is derived from an EMBL/GenBank/DDBJ whole genome shotgun (WGS) entry which is preliminary data.</text>
</comment>
<dbReference type="SUPFAM" id="SSF143597">
    <property type="entry name" value="YojJ-like"/>
    <property type="match status" value="1"/>
</dbReference>
<name>A0A2J0Q8L5_9BACT</name>
<keyword evidence="1" id="KW-0808">Transferase</keyword>
<organism evidence="4 5">
    <name type="scientific">Candidatus Yanofskybacteria bacterium CG10_big_fil_rev_8_21_14_0_10_36_16</name>
    <dbReference type="NCBI Taxonomy" id="1975096"/>
    <lineage>
        <taxon>Bacteria</taxon>
        <taxon>Candidatus Yanofskyibacteriota</taxon>
    </lineage>
</organism>
<evidence type="ECO:0000256" key="1">
    <source>
        <dbReference type="ARBA" id="ARBA00022679"/>
    </source>
</evidence>
<dbReference type="PANTHER" id="PTHR43793">
    <property type="entry name" value="FAD SYNTHASE"/>
    <property type="match status" value="1"/>
</dbReference>
<dbReference type="PANTHER" id="PTHR43793:SF1">
    <property type="entry name" value="FAD SYNTHASE"/>
    <property type="match status" value="1"/>
</dbReference>
<dbReference type="InterPro" id="IPR004821">
    <property type="entry name" value="Cyt_trans-like"/>
</dbReference>
<dbReference type="AlphaFoldDB" id="A0A2J0Q8L5"/>
<gene>
    <name evidence="4" type="ORF">COV29_00335</name>
</gene>
<dbReference type="NCBIfam" id="TIGR00125">
    <property type="entry name" value="cyt_tran_rel"/>
    <property type="match status" value="1"/>
</dbReference>
<dbReference type="SUPFAM" id="SSF52374">
    <property type="entry name" value="Nucleotidylyl transferase"/>
    <property type="match status" value="1"/>
</dbReference>
<dbReference type="PROSITE" id="PS51794">
    <property type="entry name" value="DAC"/>
    <property type="match status" value="1"/>
</dbReference>
<feature type="domain" description="DAC" evidence="3">
    <location>
        <begin position="164"/>
        <end position="343"/>
    </location>
</feature>
<dbReference type="Pfam" id="PF01467">
    <property type="entry name" value="CTP_transf_like"/>
    <property type="match status" value="1"/>
</dbReference>
<dbReference type="EMBL" id="PCXQ01000001">
    <property type="protein sequence ID" value="PJE51594.1"/>
    <property type="molecule type" value="Genomic_DNA"/>
</dbReference>
<dbReference type="InterPro" id="IPR003390">
    <property type="entry name" value="DNA_integrity_scan_DisA_N"/>
</dbReference>
<keyword evidence="2" id="KW-0548">Nucleotidyltransferase</keyword>
<dbReference type="Gene3D" id="3.40.1700.10">
    <property type="entry name" value="DNA integrity scanning protein, DisA, N-terminal domain"/>
    <property type="match status" value="1"/>
</dbReference>
<dbReference type="Proteomes" id="UP000228496">
    <property type="component" value="Unassembled WGS sequence"/>
</dbReference>
<evidence type="ECO:0000259" key="3">
    <source>
        <dbReference type="PROSITE" id="PS51794"/>
    </source>
</evidence>
<evidence type="ECO:0000313" key="5">
    <source>
        <dbReference type="Proteomes" id="UP000228496"/>
    </source>
</evidence>
<sequence length="343" mass="38835">MKKSSNKKVVTVSGGFDPLHIGHVRLFRSAKKLGDKLVVILNNDNWLKKKKGFVFMPQNERREMIEAINCVDEVVLSKHKKNPKDMSVCSELATIKPDIFVNGGDRFKNNIPEVQVCNEIGCKMVFNAGAGGKIQSSSWLLDRYGKIMGSSKKNPIKTQTVKKLSESSKTLKESKTKLPYDFKMKLIDFIIDLTNRKKNFGLFIILGWKNKWNNYTDISDSEQDIFDKNKISILDLGHKKTKGHDIETTINFDGAILIDERGDILHSGVMVEGMRPRTVANKVSPGKFKDLSDQFGFQHKVHTRHLSAISASYVFKGTTVFTVSEETNDLHVYENGKIIYFTP</sequence>
<dbReference type="GO" id="GO:0016779">
    <property type="term" value="F:nucleotidyltransferase activity"/>
    <property type="evidence" value="ECO:0007669"/>
    <property type="project" value="UniProtKB-KW"/>
</dbReference>
<dbReference type="InterPro" id="IPR050385">
    <property type="entry name" value="Archaeal_FAD_synthase"/>
</dbReference>
<accession>A0A2J0Q8L5</accession>
<protein>
    <recommendedName>
        <fullName evidence="3">DAC domain-containing protein</fullName>
    </recommendedName>
</protein>
<reference evidence="4 5" key="1">
    <citation type="submission" date="2017-09" db="EMBL/GenBank/DDBJ databases">
        <title>Depth-based differentiation of microbial function through sediment-hosted aquifers and enrichment of novel symbionts in the deep terrestrial subsurface.</title>
        <authorList>
            <person name="Probst A.J."/>
            <person name="Ladd B."/>
            <person name="Jarett J.K."/>
            <person name="Geller-Mcgrath D.E."/>
            <person name="Sieber C.M."/>
            <person name="Emerson J.B."/>
            <person name="Anantharaman K."/>
            <person name="Thomas B.C."/>
            <person name="Malmstrom R."/>
            <person name="Stieglmeier M."/>
            <person name="Klingl A."/>
            <person name="Woyke T."/>
            <person name="Ryan C.M."/>
            <person name="Banfield J.F."/>
        </authorList>
    </citation>
    <scope>NUCLEOTIDE SEQUENCE [LARGE SCALE GENOMIC DNA]</scope>
    <source>
        <strain evidence="4">CG10_big_fil_rev_8_21_14_0_10_36_16</strain>
    </source>
</reference>
<dbReference type="InterPro" id="IPR036888">
    <property type="entry name" value="DNA_integrity_DisA_N_sf"/>
</dbReference>
<dbReference type="InterPro" id="IPR014729">
    <property type="entry name" value="Rossmann-like_a/b/a_fold"/>
</dbReference>
<proteinExistence type="predicted"/>